<dbReference type="Proteomes" id="UP000310532">
    <property type="component" value="Unassembled WGS sequence"/>
</dbReference>
<dbReference type="RefSeq" id="WP_136011512.1">
    <property type="nucleotide sequence ID" value="NZ_SRYZ01000085.1"/>
</dbReference>
<dbReference type="AlphaFoldDB" id="A0A4S2AB74"/>
<keyword evidence="2" id="KW-0378">Hydrolase</keyword>
<dbReference type="GO" id="GO:0003676">
    <property type="term" value="F:nucleic acid binding"/>
    <property type="evidence" value="ECO:0007669"/>
    <property type="project" value="InterPro"/>
</dbReference>
<proteinExistence type="predicted"/>
<evidence type="ECO:0000313" key="3">
    <source>
        <dbReference type="Proteomes" id="UP000310532"/>
    </source>
</evidence>
<dbReference type="Pfam" id="PF01844">
    <property type="entry name" value="HNH"/>
    <property type="match status" value="1"/>
</dbReference>
<keyword evidence="3" id="KW-1185">Reference proteome</keyword>
<dbReference type="CDD" id="cd00085">
    <property type="entry name" value="HNHc"/>
    <property type="match status" value="1"/>
</dbReference>
<dbReference type="Gene3D" id="1.10.30.50">
    <property type="match status" value="1"/>
</dbReference>
<accession>A0A4S2AB74</accession>
<organism evidence="2 3">
    <name type="scientific">Bacteroides muris</name>
    <name type="common">ex Afrizal et al. 2022</name>
    <dbReference type="NCBI Taxonomy" id="2516960"/>
    <lineage>
        <taxon>Bacteria</taxon>
        <taxon>Pseudomonadati</taxon>
        <taxon>Bacteroidota</taxon>
        <taxon>Bacteroidia</taxon>
        <taxon>Bacteroidales</taxon>
        <taxon>Bacteroidaceae</taxon>
        <taxon>Bacteroides</taxon>
    </lineage>
</organism>
<gene>
    <name evidence="2" type="ORF">E5355_18695</name>
</gene>
<evidence type="ECO:0000259" key="1">
    <source>
        <dbReference type="SMART" id="SM00507"/>
    </source>
</evidence>
<dbReference type="GO" id="GO:0008270">
    <property type="term" value="F:zinc ion binding"/>
    <property type="evidence" value="ECO:0007669"/>
    <property type="project" value="InterPro"/>
</dbReference>
<comment type="caution">
    <text evidence="2">The sequence shown here is derived from an EMBL/GenBank/DDBJ whole genome shotgun (WGS) entry which is preliminary data.</text>
</comment>
<evidence type="ECO:0000313" key="2">
    <source>
        <dbReference type="EMBL" id="TGX97897.1"/>
    </source>
</evidence>
<protein>
    <submittedName>
        <fullName evidence="2">HNH endonuclease</fullName>
    </submittedName>
</protein>
<feature type="domain" description="HNH nuclease" evidence="1">
    <location>
        <begin position="178"/>
        <end position="243"/>
    </location>
</feature>
<keyword evidence="2" id="KW-0540">Nuclease</keyword>
<dbReference type="InterPro" id="IPR002711">
    <property type="entry name" value="HNH"/>
</dbReference>
<reference evidence="2 3" key="1">
    <citation type="submission" date="2019-04" db="EMBL/GenBank/DDBJ databases">
        <title>Microbes associate with the intestines of laboratory mice.</title>
        <authorList>
            <person name="Navarre W."/>
            <person name="Wong E."/>
            <person name="Huang K."/>
            <person name="Tropini C."/>
            <person name="Ng K."/>
            <person name="Yu B."/>
        </authorList>
    </citation>
    <scope>NUCLEOTIDE SEQUENCE [LARGE SCALE GENOMIC DNA]</scope>
    <source>
        <strain evidence="2 3">NM69_E16B</strain>
    </source>
</reference>
<dbReference type="InterPro" id="IPR003615">
    <property type="entry name" value="HNH_nuc"/>
</dbReference>
<dbReference type="GO" id="GO:0004519">
    <property type="term" value="F:endonuclease activity"/>
    <property type="evidence" value="ECO:0007669"/>
    <property type="project" value="UniProtKB-KW"/>
</dbReference>
<sequence length="265" mass="30522">MITRDLATFVLYSAKNIMRKLGRIIRDISELMNNLCQVDTYLDDDNEENYKNIVRLIANGTNFVVYKSDGQYHFAPSRFVGYLNNDLLTHLVKKNGKNGRETSPAIDSIIGHTRAFNQALEDEYLGFCDRLGITPKHMVNTQRKYWLLDNKQNKIYTEEYYEGSLQQALVNRYERNPIARKKCIEKHGCICQVCGMDFSKVYGELGNGFIHVHHIVPISALKGEAHKIEPENGLVPVCPNCHAMLHKGKLSCNYLYIRSNQHFLF</sequence>
<name>A0A4S2AB74_9BACE</name>
<dbReference type="SMART" id="SM00507">
    <property type="entry name" value="HNHc"/>
    <property type="match status" value="1"/>
</dbReference>
<keyword evidence="2" id="KW-0255">Endonuclease</keyword>
<dbReference type="EMBL" id="SRYZ01000085">
    <property type="protein sequence ID" value="TGX97897.1"/>
    <property type="molecule type" value="Genomic_DNA"/>
</dbReference>